<organism evidence="1 2">
    <name type="scientific">Nonomuraea glycinis</name>
    <dbReference type="NCBI Taxonomy" id="2047744"/>
    <lineage>
        <taxon>Bacteria</taxon>
        <taxon>Bacillati</taxon>
        <taxon>Actinomycetota</taxon>
        <taxon>Actinomycetes</taxon>
        <taxon>Streptosporangiales</taxon>
        <taxon>Streptosporangiaceae</taxon>
        <taxon>Nonomuraea</taxon>
    </lineage>
</organism>
<dbReference type="Proteomes" id="UP000660745">
    <property type="component" value="Unassembled WGS sequence"/>
</dbReference>
<sequence length="160" mass="17138">MAALLLAAACGISPTDVMERGGPPVVRVPPPSKTIYLLKDGELALEPADVDSDSVSSLLTALFDASTQPLGDRDTALRGFAFEGTEDSLNPVQRDEVKLPRTSTLTVFIRGDGTLTEPGKAQIVCTAQQDTTVEEVKIVRRYVDRPSSTTEGRLTCGEFK</sequence>
<dbReference type="EMBL" id="BMNK01000011">
    <property type="protein sequence ID" value="GGP12021.1"/>
    <property type="molecule type" value="Genomic_DNA"/>
</dbReference>
<evidence type="ECO:0000313" key="2">
    <source>
        <dbReference type="Proteomes" id="UP000660745"/>
    </source>
</evidence>
<reference evidence="1" key="1">
    <citation type="journal article" date="2014" name="Int. J. Syst. Evol. Microbiol.">
        <title>Complete genome sequence of Corynebacterium casei LMG S-19264T (=DSM 44701T), isolated from a smear-ripened cheese.</title>
        <authorList>
            <consortium name="US DOE Joint Genome Institute (JGI-PGF)"/>
            <person name="Walter F."/>
            <person name="Albersmeier A."/>
            <person name="Kalinowski J."/>
            <person name="Ruckert C."/>
        </authorList>
    </citation>
    <scope>NUCLEOTIDE SEQUENCE</scope>
    <source>
        <strain evidence="1">CGMCC 4.7430</strain>
    </source>
</reference>
<reference evidence="1" key="2">
    <citation type="submission" date="2020-09" db="EMBL/GenBank/DDBJ databases">
        <authorList>
            <person name="Sun Q."/>
            <person name="Zhou Y."/>
        </authorList>
    </citation>
    <scope>NUCLEOTIDE SEQUENCE</scope>
    <source>
        <strain evidence="1">CGMCC 4.7430</strain>
    </source>
</reference>
<comment type="caution">
    <text evidence="1">The sequence shown here is derived from an EMBL/GenBank/DDBJ whole genome shotgun (WGS) entry which is preliminary data.</text>
</comment>
<proteinExistence type="predicted"/>
<name>A0A918A906_9ACTN</name>
<dbReference type="AlphaFoldDB" id="A0A918A906"/>
<accession>A0A918A906</accession>
<protein>
    <submittedName>
        <fullName evidence="1">Uncharacterized protein</fullName>
    </submittedName>
</protein>
<evidence type="ECO:0000313" key="1">
    <source>
        <dbReference type="EMBL" id="GGP12021.1"/>
    </source>
</evidence>
<gene>
    <name evidence="1" type="ORF">GCM10012278_58110</name>
</gene>
<keyword evidence="2" id="KW-1185">Reference proteome</keyword>